<feature type="binding site" evidence="11">
    <location>
        <position position="165"/>
    </location>
    <ligand>
        <name>CTP</name>
        <dbReference type="ChEBI" id="CHEBI:37563"/>
    </ligand>
</feature>
<evidence type="ECO:0000256" key="2">
    <source>
        <dbReference type="ARBA" id="ARBA00022679"/>
    </source>
</evidence>
<evidence type="ECO:0000313" key="16">
    <source>
        <dbReference type="Proteomes" id="UP000321659"/>
    </source>
</evidence>
<dbReference type="HAMAP" id="MF_01263">
    <property type="entry name" value="CCA_bact_type3"/>
    <property type="match status" value="1"/>
</dbReference>
<dbReference type="AlphaFoldDB" id="A0A2C8EKZ9"/>
<protein>
    <recommendedName>
        <fullName evidence="11">CCA-adding enzyme</fullName>
        <ecNumber evidence="11">2.7.7.72</ecNumber>
    </recommendedName>
    <alternativeName>
        <fullName evidence="11">CCA tRNA nucleotidyltransferase</fullName>
    </alternativeName>
    <alternativeName>
        <fullName evidence="11">tRNA CCA-pyrophosphorylase</fullName>
    </alternativeName>
    <alternativeName>
        <fullName evidence="11">tRNA adenylyl-/cytidylyl- transferase</fullName>
    </alternativeName>
    <alternativeName>
        <fullName evidence="11">tRNA nucleotidyltransferase</fullName>
    </alternativeName>
    <alternativeName>
        <fullName evidence="11">tRNA-NT</fullName>
    </alternativeName>
</protein>
<evidence type="ECO:0000256" key="1">
    <source>
        <dbReference type="ARBA" id="ARBA00001946"/>
    </source>
</evidence>
<feature type="domain" description="Poly A polymerase head" evidence="12">
    <location>
        <begin position="27"/>
        <end position="147"/>
    </location>
</feature>
<keyword evidence="3 11" id="KW-0819">tRNA processing</keyword>
<feature type="binding site" evidence="11">
    <location>
        <position position="35"/>
    </location>
    <ligand>
        <name>CTP</name>
        <dbReference type="ChEBI" id="CHEBI:37563"/>
    </ligand>
</feature>
<dbReference type="GO" id="GO:0005524">
    <property type="term" value="F:ATP binding"/>
    <property type="evidence" value="ECO:0007669"/>
    <property type="project" value="UniProtKB-UniRule"/>
</dbReference>
<evidence type="ECO:0000256" key="11">
    <source>
        <dbReference type="HAMAP-Rule" id="MF_01263"/>
    </source>
</evidence>
<evidence type="ECO:0000259" key="13">
    <source>
        <dbReference type="Pfam" id="PF12627"/>
    </source>
</evidence>
<dbReference type="GO" id="GO:0042245">
    <property type="term" value="P:RNA repair"/>
    <property type="evidence" value="ECO:0007669"/>
    <property type="project" value="UniProtKB-KW"/>
</dbReference>
<comment type="subunit">
    <text evidence="11">Homodimer.</text>
</comment>
<keyword evidence="9 11" id="KW-0460">Magnesium</keyword>
<comment type="catalytic activity">
    <reaction evidence="11">
        <text>a tRNA precursor + 2 CTP + ATP = a tRNA with a 3' CCA end + 3 diphosphate</text>
        <dbReference type="Rhea" id="RHEA:14433"/>
        <dbReference type="Rhea" id="RHEA-COMP:10465"/>
        <dbReference type="Rhea" id="RHEA-COMP:10468"/>
        <dbReference type="ChEBI" id="CHEBI:30616"/>
        <dbReference type="ChEBI" id="CHEBI:33019"/>
        <dbReference type="ChEBI" id="CHEBI:37563"/>
        <dbReference type="ChEBI" id="CHEBI:74896"/>
        <dbReference type="ChEBI" id="CHEBI:83071"/>
        <dbReference type="EC" id="2.7.7.72"/>
    </reaction>
</comment>
<dbReference type="InterPro" id="IPR032810">
    <property type="entry name" value="CCA-adding_enz_C"/>
</dbReference>
<evidence type="ECO:0000259" key="14">
    <source>
        <dbReference type="Pfam" id="PF13735"/>
    </source>
</evidence>
<evidence type="ECO:0000256" key="3">
    <source>
        <dbReference type="ARBA" id="ARBA00022694"/>
    </source>
</evidence>
<dbReference type="GO" id="GO:0000049">
    <property type="term" value="F:tRNA binding"/>
    <property type="evidence" value="ECO:0007669"/>
    <property type="project" value="UniProtKB-UniRule"/>
</dbReference>
<dbReference type="Pfam" id="PF01743">
    <property type="entry name" value="PolyA_pol"/>
    <property type="match status" value="1"/>
</dbReference>
<feature type="binding site" evidence="11">
    <location>
        <position position="45"/>
    </location>
    <ligand>
        <name>Mg(2+)</name>
        <dbReference type="ChEBI" id="CHEBI:18420"/>
    </ligand>
</feature>
<dbReference type="GO" id="GO:0004810">
    <property type="term" value="F:CCA tRNA nucleotidyltransferase activity"/>
    <property type="evidence" value="ECO:0007669"/>
    <property type="project" value="UniProtKB-UniRule"/>
</dbReference>
<dbReference type="Proteomes" id="UP000321659">
    <property type="component" value="Unassembled WGS sequence"/>
</dbReference>
<feature type="binding site" evidence="11">
    <location>
        <position position="168"/>
    </location>
    <ligand>
        <name>ATP</name>
        <dbReference type="ChEBI" id="CHEBI:30616"/>
    </ligand>
</feature>
<feature type="binding site" evidence="11">
    <location>
        <position position="32"/>
    </location>
    <ligand>
        <name>ATP</name>
        <dbReference type="ChEBI" id="CHEBI:30616"/>
    </ligand>
</feature>
<dbReference type="Gene3D" id="1.10.110.30">
    <property type="match status" value="1"/>
</dbReference>
<dbReference type="InterPro" id="IPR050264">
    <property type="entry name" value="Bact_CCA-adding_enz_type3_sf"/>
</dbReference>
<dbReference type="Pfam" id="PF12627">
    <property type="entry name" value="PolyA_pol_RNAbd"/>
    <property type="match status" value="1"/>
</dbReference>
<evidence type="ECO:0000256" key="4">
    <source>
        <dbReference type="ARBA" id="ARBA00022695"/>
    </source>
</evidence>
<dbReference type="GeneID" id="83548250"/>
<feature type="binding site" evidence="11">
    <location>
        <position position="165"/>
    </location>
    <ligand>
        <name>ATP</name>
        <dbReference type="ChEBI" id="CHEBI:30616"/>
    </ligand>
</feature>
<keyword evidence="10 11" id="KW-0694">RNA-binding</keyword>
<comment type="similarity">
    <text evidence="11">Belongs to the tRNA nucleotidyltransferase/poly(A) polymerase family. Bacterial CCA-adding enzyme type 3 subfamily.</text>
</comment>
<dbReference type="EC" id="2.7.7.72" evidence="11"/>
<keyword evidence="7 11" id="KW-0692">RNA repair</keyword>
<feature type="domain" description="tRNA nucleotidyltransferase/poly(A) polymerase RNA and SrmB- binding" evidence="13">
    <location>
        <begin position="174"/>
        <end position="235"/>
    </location>
</feature>
<keyword evidence="6 11" id="KW-0547">Nucleotide-binding</keyword>
<dbReference type="GO" id="GO:0000287">
    <property type="term" value="F:magnesium ion binding"/>
    <property type="evidence" value="ECO:0007669"/>
    <property type="project" value="UniProtKB-UniRule"/>
</dbReference>
<feature type="binding site" evidence="11">
    <location>
        <position position="168"/>
    </location>
    <ligand>
        <name>CTP</name>
        <dbReference type="ChEBI" id="CHEBI:37563"/>
    </ligand>
</feature>
<dbReference type="InterPro" id="IPR002646">
    <property type="entry name" value="PolA_pol_head_dom"/>
</dbReference>
<feature type="binding site" evidence="11">
    <location>
        <position position="116"/>
    </location>
    <ligand>
        <name>CTP</name>
        <dbReference type="ChEBI" id="CHEBI:37563"/>
    </ligand>
</feature>
<gene>
    <name evidence="11 15" type="primary">cca</name>
    <name evidence="15" type="ORF">LABALGLTS371_06120</name>
</gene>
<feature type="binding site" evidence="11">
    <location>
        <position position="35"/>
    </location>
    <ligand>
        <name>ATP</name>
        <dbReference type="ChEBI" id="CHEBI:30616"/>
    </ligand>
</feature>
<reference evidence="15 16" key="1">
    <citation type="submission" date="2019-04" db="EMBL/GenBank/DDBJ databases">
        <title>In vitro growth and metabolic characteristics of meat-borne Lactobacillus algidus strains.</title>
        <authorList>
            <person name="Sade E."/>
            <person name="Per J."/>
            <person name="Tytti H."/>
            <person name="Johanna B.K."/>
        </authorList>
    </citation>
    <scope>NUCLEOTIDE SEQUENCE [LARGE SCALE GENOMIC DNA]</scope>
    <source>
        <strain evidence="15 16">LTS37-1</strain>
    </source>
</reference>
<accession>A0A2C8EKZ9</accession>
<keyword evidence="8 11" id="KW-0067">ATP-binding</keyword>
<feature type="binding site" evidence="11">
    <location>
        <position position="47"/>
    </location>
    <ligand>
        <name>Mg(2+)</name>
        <dbReference type="ChEBI" id="CHEBI:18420"/>
    </ligand>
</feature>
<feature type="binding site" evidence="11">
    <location>
        <position position="162"/>
    </location>
    <ligand>
        <name>CTP</name>
        <dbReference type="ChEBI" id="CHEBI:37563"/>
    </ligand>
</feature>
<dbReference type="Pfam" id="PF13735">
    <property type="entry name" value="tRNA_NucTran2_2"/>
    <property type="match status" value="1"/>
</dbReference>
<dbReference type="GO" id="GO:0001680">
    <property type="term" value="P:tRNA 3'-terminal CCA addition"/>
    <property type="evidence" value="ECO:0007669"/>
    <property type="project" value="UniProtKB-UniRule"/>
</dbReference>
<dbReference type="Gene3D" id="1.10.246.80">
    <property type="match status" value="1"/>
</dbReference>
<dbReference type="Gene3D" id="1.20.58.560">
    <property type="match status" value="1"/>
</dbReference>
<evidence type="ECO:0000256" key="10">
    <source>
        <dbReference type="ARBA" id="ARBA00022884"/>
    </source>
</evidence>
<keyword evidence="4 11" id="KW-0548">Nucleotidyltransferase</keyword>
<dbReference type="SUPFAM" id="SSF81301">
    <property type="entry name" value="Nucleotidyltransferase"/>
    <property type="match status" value="1"/>
</dbReference>
<dbReference type="PANTHER" id="PTHR46173">
    <property type="entry name" value="CCA TRNA NUCLEOTIDYLTRANSFERASE 1, MITOCHONDRIAL"/>
    <property type="match status" value="1"/>
</dbReference>
<dbReference type="PANTHER" id="PTHR46173:SF1">
    <property type="entry name" value="CCA TRNA NUCLEOTIDYLTRANSFERASE 1, MITOCHONDRIAL"/>
    <property type="match status" value="1"/>
</dbReference>
<feature type="binding site" evidence="11">
    <location>
        <position position="32"/>
    </location>
    <ligand>
        <name>CTP</name>
        <dbReference type="ChEBI" id="CHEBI:37563"/>
    </ligand>
</feature>
<dbReference type="SUPFAM" id="SSF81891">
    <property type="entry name" value="Poly A polymerase C-terminal region-like"/>
    <property type="match status" value="1"/>
</dbReference>
<comment type="cofactor">
    <cofactor evidence="1 11">
        <name>Mg(2+)</name>
        <dbReference type="ChEBI" id="CHEBI:18420"/>
    </cofactor>
</comment>
<name>A0A2C8EKZ9_9LACO</name>
<evidence type="ECO:0000256" key="5">
    <source>
        <dbReference type="ARBA" id="ARBA00022723"/>
    </source>
</evidence>
<feature type="binding site" evidence="11">
    <location>
        <position position="159"/>
    </location>
    <ligand>
        <name>ATP</name>
        <dbReference type="ChEBI" id="CHEBI:30616"/>
    </ligand>
</feature>
<comment type="catalytic activity">
    <reaction evidence="11">
        <text>a tRNA with a 3' CCA end + 2 CTP + ATP = a tRNA with a 3' CCACCA end + 3 diphosphate</text>
        <dbReference type="Rhea" id="RHEA:76235"/>
        <dbReference type="Rhea" id="RHEA-COMP:10468"/>
        <dbReference type="Rhea" id="RHEA-COMP:18655"/>
        <dbReference type="ChEBI" id="CHEBI:30616"/>
        <dbReference type="ChEBI" id="CHEBI:33019"/>
        <dbReference type="ChEBI" id="CHEBI:37563"/>
        <dbReference type="ChEBI" id="CHEBI:83071"/>
        <dbReference type="ChEBI" id="CHEBI:195187"/>
    </reaction>
</comment>
<dbReference type="NCBIfam" id="NF009814">
    <property type="entry name" value="PRK13299.1"/>
    <property type="match status" value="1"/>
</dbReference>
<feature type="domain" description="CCA-adding enzyme C-terminal" evidence="14">
    <location>
        <begin position="249"/>
        <end position="395"/>
    </location>
</feature>
<feature type="binding site" evidence="11">
    <location>
        <position position="159"/>
    </location>
    <ligand>
        <name>CTP</name>
        <dbReference type="ChEBI" id="CHEBI:37563"/>
    </ligand>
</feature>
<feature type="binding site" evidence="11">
    <location>
        <position position="162"/>
    </location>
    <ligand>
        <name>ATP</name>
        <dbReference type="ChEBI" id="CHEBI:30616"/>
    </ligand>
</feature>
<dbReference type="InterPro" id="IPR032828">
    <property type="entry name" value="PolyA_RNA-bd"/>
</dbReference>
<comment type="caution">
    <text evidence="15">The sequence shown here is derived from an EMBL/GenBank/DDBJ whole genome shotgun (WGS) entry which is preliminary data.</text>
</comment>
<dbReference type="Gene3D" id="3.30.460.10">
    <property type="entry name" value="Beta Polymerase, domain 2"/>
    <property type="match status" value="1"/>
</dbReference>
<evidence type="ECO:0000313" key="15">
    <source>
        <dbReference type="EMBL" id="TWW11439.1"/>
    </source>
</evidence>
<evidence type="ECO:0000256" key="8">
    <source>
        <dbReference type="ARBA" id="ARBA00022840"/>
    </source>
</evidence>
<keyword evidence="5 11" id="KW-0479">Metal-binding</keyword>
<evidence type="ECO:0000256" key="6">
    <source>
        <dbReference type="ARBA" id="ARBA00022741"/>
    </source>
</evidence>
<feature type="binding site" evidence="11">
    <location>
        <position position="116"/>
    </location>
    <ligand>
        <name>ATP</name>
        <dbReference type="ChEBI" id="CHEBI:30616"/>
    </ligand>
</feature>
<dbReference type="InterPro" id="IPR023068">
    <property type="entry name" value="CCA-adding_enz_firmicutes"/>
</dbReference>
<dbReference type="CDD" id="cd05398">
    <property type="entry name" value="NT_ClassII-CCAase"/>
    <property type="match status" value="1"/>
</dbReference>
<comment type="function">
    <text evidence="11">Catalyzes the addition and repair of the essential 3'-terminal CCA sequence in tRNAs without using a nucleic acid template. Adds these three nucleotides in the order of C, C, and A to the tRNA nucleotide-73, using CTP and ATP as substrates and producing inorganic pyrophosphate. tRNA 3'-terminal CCA addition is required both for tRNA processing and repair. Also involved in tRNA surveillance by mediating tandem CCA addition to generate a CCACCA at the 3' terminus of unstable tRNAs. While stable tRNAs receive only 3'-terminal CCA, unstable tRNAs are marked with CCACCA and rapidly degraded.</text>
</comment>
<organism evidence="15 16">
    <name type="scientific">Dellaglioa algida</name>
    <dbReference type="NCBI Taxonomy" id="105612"/>
    <lineage>
        <taxon>Bacteria</taxon>
        <taxon>Bacillati</taxon>
        <taxon>Bacillota</taxon>
        <taxon>Bacilli</taxon>
        <taxon>Lactobacillales</taxon>
        <taxon>Lactobacillaceae</taxon>
        <taxon>Dellaglioa</taxon>
    </lineage>
</organism>
<evidence type="ECO:0000259" key="12">
    <source>
        <dbReference type="Pfam" id="PF01743"/>
    </source>
</evidence>
<keyword evidence="2 11" id="KW-0808">Transferase</keyword>
<comment type="miscellaneous">
    <text evidence="11">A single active site specifically recognizes both ATP and CTP and is responsible for their addition.</text>
</comment>
<evidence type="ECO:0000256" key="7">
    <source>
        <dbReference type="ARBA" id="ARBA00022800"/>
    </source>
</evidence>
<dbReference type="InterPro" id="IPR043519">
    <property type="entry name" value="NT_sf"/>
</dbReference>
<proteinExistence type="inferred from homology"/>
<dbReference type="RefSeq" id="WP_112249894.1">
    <property type="nucleotide sequence ID" value="NZ_CBCRTS010000003.1"/>
</dbReference>
<sequence length="404" mass="45795">MIVSNLADEFLKAEPVIKSIEEAGFEAYFVGGSVRDTILGLPIHDVDIATSAYPEEIKEIFNKTVDTGIQHGTVMVLDHGEGYEITTFRTESTYQDFRRPDHVEFVRSLEEDLKRRDFTINALAMTHEGRIIDLFDGLQDLENHIIRAVGEADERFNEDALRMMRAIRFASQLDFSIEEKTTIALKKHASLLKKIAIERIHIEFVKLLLGKNPKTGLQHFMTADLARYCPEFDNYMSELTNMANLDSIKLSSEAAAWSLVIHVLKVSESDINHFLVAWKSSNELISNVQAVIRALNSILDKTIDRELMYETGLELLLTANEIATIFNRNIPIEILESDYEQLPIKSKKEMLVNGGQLIKEVGIQPGEKLGRILATLEHQVLMEKIPNESTQLLKLAERLASKLD</sequence>
<evidence type="ECO:0000256" key="9">
    <source>
        <dbReference type="ARBA" id="ARBA00022842"/>
    </source>
</evidence>
<dbReference type="EMBL" id="SRRQ01000003">
    <property type="protein sequence ID" value="TWW11439.1"/>
    <property type="molecule type" value="Genomic_DNA"/>
</dbReference>